<feature type="domain" description="Protein kinase" evidence="7">
    <location>
        <begin position="204"/>
        <end position="446"/>
    </location>
</feature>
<dbReference type="InterPro" id="IPR008271">
    <property type="entry name" value="Ser/Thr_kinase_AS"/>
</dbReference>
<dbReference type="PROSITE" id="PS00108">
    <property type="entry name" value="PROTEIN_KINASE_ST"/>
    <property type="match status" value="1"/>
</dbReference>
<dbReference type="CDD" id="cd05123">
    <property type="entry name" value="STKc_AGC"/>
    <property type="match status" value="1"/>
</dbReference>
<name>A0A078B4E5_STYLE</name>
<feature type="compositionally biased region" description="Polar residues" evidence="6">
    <location>
        <begin position="27"/>
        <end position="55"/>
    </location>
</feature>
<keyword evidence="9" id="KW-1185">Reference proteome</keyword>
<dbReference type="Gene3D" id="1.10.510.10">
    <property type="entry name" value="Transferase(Phosphotransferase) domain 1"/>
    <property type="match status" value="1"/>
</dbReference>
<evidence type="ECO:0000256" key="3">
    <source>
        <dbReference type="ARBA" id="ARBA00022741"/>
    </source>
</evidence>
<evidence type="ECO:0000256" key="4">
    <source>
        <dbReference type="ARBA" id="ARBA00022777"/>
    </source>
</evidence>
<dbReference type="InterPro" id="IPR045270">
    <property type="entry name" value="STKc_AGC"/>
</dbReference>
<feature type="region of interest" description="Disordered" evidence="6">
    <location>
        <begin position="1014"/>
        <end position="1093"/>
    </location>
</feature>
<dbReference type="OrthoDB" id="1668230at2759"/>
<feature type="compositionally biased region" description="Low complexity" evidence="6">
    <location>
        <begin position="1055"/>
        <end position="1067"/>
    </location>
</feature>
<feature type="compositionally biased region" description="Polar residues" evidence="6">
    <location>
        <begin position="1"/>
        <end position="19"/>
    </location>
</feature>
<dbReference type="GO" id="GO:0005524">
    <property type="term" value="F:ATP binding"/>
    <property type="evidence" value="ECO:0007669"/>
    <property type="project" value="UniProtKB-KW"/>
</dbReference>
<sequence>MNNNQSSNIKGGINFQQQQSEKKNHQSLHSQAATTSNTPNQINNQDPLSNKNDSGFFSSRTFNKLSTFFTQNNILGGFSKQQTIKQFYIKECVKQYKQILHNDSFHSNSSKQNQSENQYPNVKHLIPTSVSTLYNEEECIDYMLQQPDIPLSGILNFNHKINLQQVFCDQVLKLNFVTADEIKAEVKKSKQRSSNLQIASLKDYDMIKVLGTGGFSQVLLVDTNKVQQIICERKILSMLNHPFIVQLHCSFTSVSYLKINQMQKNYLYLVLDLCPGGELFYYISKFKNFSENQAKIYFAEILLTLEYLHDHNVLYRDLKPENILIDENGHIKLTDFGLSRMEFNGDCLARTFCGSPEYMSPEMLNQTGHSFELDIYCLGVLLYELLTGLPPHYNQNRMRMYQDIVHKKVEMPGFLSKNARSLLYRMLEKDPSLRITIQQIKDHEFCRDVNWDLIFNKKLITPIKINIYQSNFDKEYTKMPIQINADEEEDILYKVRTSINDNKLRRTRSMSRDQQDHERLDTVISNEQKINHISRLKQKQIGDLRTAKNIIGQSQPEDLNFTNQARKSEQIQPIKQKFQNDTGHNSRKLLKEKTETPTFQEFIYRRQTMNKLPVVYEMMSPTNNSNECGSRERINTILTRVVSDDHKDFFKVAESYHPSIITEHGEDVRKNIQSVKPIHDPKMMKSLAEYTQSRHSHISTATQKLGFQQLKQVKNELGESNINFGIESIIQAQQINEEVSENDGDHSEIKLIQSVSSKTSSDSRDLSRDRGEDDFMVDTVKRQTRRLNFSDYEDDEEYKDRVATIQSEENSPTNRRAKIDIHKILENDFNWHSQAAKQNFQAQRIMVSKRTSQTTKHQQYHKQQTFNVPFGVNNLRDLLGPEIKNPNQRQSVQKRQSEVLFAFTEKAQGIVSERKRESNLYISFNKHPQRLCQDDSVPATHTNQELKIGNSLAQIQSWDNFNYNDDVQGRNLGSKRNSAYNSQTNSNKFVQSSQIQQKELISPTNSQRKLRSQMSFTRKSNQNQIERQGSILRRQKSSTGNYHDSRSLVQHHQCSSVSKLSASSKQSYTNMKFTSRIKQERSLPREDKKTDKNRLFKPTSYSNAAQSLNNSVNKPKVKSRNKILAKIKSQTNNIQNILNQNIDMIENSNSKMISGQSDIQFKQSIEDHNNPFQAYQNTIGSQQISECNTQTVSEQESFLYAFKTQAPNSLRPSIIHKSQYSSNTTSQQIHQSSTLNQQNPNKNTIKAKSKYAHQFTVSGLDKSHFSMHQQWQQKQHSLLQKKLLSLNDKLMSPQSKKVADSKLGKEGQTNIVNTSTLTGNNNANMNTSQMKTNISLNQQITDIVQKKHEESPHIQQQQRPLISKQNQIKINSKPDTVLQTKTSLIKMGKMINLQQIQKKPSKIYSDDVSPGNEMEESITEFDAENEDIRKFLQESSSQIFVDEFTPKAHQNEKIKSLIKPIQEIVPSRGRHFSPPQKSIDYIQNPSQQYNHAKITHKQQPLHLGTNQSQYQTQQHQSLQQQLHLENQKSMLALQHQLNNYSSKLKTFTTRRMTQQSNISLISQTQLSAREAINKSNQKPQLTHNTSIKSNAYTSTTHRVLYNSTANNSQNQTFSVNSTTVKPIAASNRQSSVTRKNEVVFKQNKVGSNLQQITKSSNRLFSPPQKSTNGFQNDFFMKKDVSKNIGKVRKIDLNESLNKASAVLISNNNTNVTTSTKTLGLIGYISPESSKRIAQKNIIHINNRL</sequence>
<evidence type="ECO:0000259" key="7">
    <source>
        <dbReference type="PROSITE" id="PS50011"/>
    </source>
</evidence>
<reference evidence="8 9" key="1">
    <citation type="submission" date="2014-06" db="EMBL/GenBank/DDBJ databases">
        <authorList>
            <person name="Swart Estienne"/>
        </authorList>
    </citation>
    <scope>NUCLEOTIDE SEQUENCE [LARGE SCALE GENOMIC DNA]</scope>
    <source>
        <strain evidence="8 9">130c</strain>
    </source>
</reference>
<evidence type="ECO:0000256" key="1">
    <source>
        <dbReference type="ARBA" id="ARBA00022527"/>
    </source>
</evidence>
<feature type="compositionally biased region" description="Basic and acidic residues" evidence="6">
    <location>
        <begin position="1077"/>
        <end position="1093"/>
    </location>
</feature>
<dbReference type="SMART" id="SM00220">
    <property type="entry name" value="S_TKc"/>
    <property type="match status" value="1"/>
</dbReference>
<gene>
    <name evidence="8" type="primary">Contig6929.g7420</name>
    <name evidence="8" type="ORF">STYLEM_18486</name>
</gene>
<evidence type="ECO:0000256" key="2">
    <source>
        <dbReference type="ARBA" id="ARBA00022679"/>
    </source>
</evidence>
<proteinExistence type="predicted"/>
<organism evidence="8 9">
    <name type="scientific">Stylonychia lemnae</name>
    <name type="common">Ciliate</name>
    <dbReference type="NCBI Taxonomy" id="5949"/>
    <lineage>
        <taxon>Eukaryota</taxon>
        <taxon>Sar</taxon>
        <taxon>Alveolata</taxon>
        <taxon>Ciliophora</taxon>
        <taxon>Intramacronucleata</taxon>
        <taxon>Spirotrichea</taxon>
        <taxon>Stichotrichia</taxon>
        <taxon>Sporadotrichida</taxon>
        <taxon>Oxytrichidae</taxon>
        <taxon>Stylonychinae</taxon>
        <taxon>Stylonychia</taxon>
    </lineage>
</organism>
<dbReference type="Gene3D" id="3.30.200.20">
    <property type="entry name" value="Phosphorylase Kinase, domain 1"/>
    <property type="match status" value="1"/>
</dbReference>
<keyword evidence="1" id="KW-0723">Serine/threonine-protein kinase</keyword>
<dbReference type="InParanoid" id="A0A078B4E5"/>
<protein>
    <submittedName>
        <fullName evidence="8">Protein kinase domain containing protein</fullName>
    </submittedName>
</protein>
<evidence type="ECO:0000256" key="5">
    <source>
        <dbReference type="ARBA" id="ARBA00022840"/>
    </source>
</evidence>
<dbReference type="OMA" id="HEESPHI"/>
<keyword evidence="5" id="KW-0067">ATP-binding</keyword>
<evidence type="ECO:0000256" key="6">
    <source>
        <dbReference type="SAM" id="MobiDB-lite"/>
    </source>
</evidence>
<feature type="region of interest" description="Disordered" evidence="6">
    <location>
        <begin position="989"/>
        <end position="1008"/>
    </location>
</feature>
<feature type="compositionally biased region" description="Polar residues" evidence="6">
    <location>
        <begin position="1037"/>
        <end position="1054"/>
    </location>
</feature>
<feature type="region of interest" description="Disordered" evidence="6">
    <location>
        <begin position="1"/>
        <end position="55"/>
    </location>
</feature>
<dbReference type="EMBL" id="CCKQ01017459">
    <property type="protein sequence ID" value="CDW89354.1"/>
    <property type="molecule type" value="Genomic_DNA"/>
</dbReference>
<feature type="compositionally biased region" description="Polar residues" evidence="6">
    <location>
        <begin position="1014"/>
        <end position="1027"/>
    </location>
</feature>
<dbReference type="InterPro" id="IPR011009">
    <property type="entry name" value="Kinase-like_dom_sf"/>
</dbReference>
<keyword evidence="2" id="KW-0808">Transferase</keyword>
<dbReference type="GO" id="GO:0004674">
    <property type="term" value="F:protein serine/threonine kinase activity"/>
    <property type="evidence" value="ECO:0007669"/>
    <property type="project" value="UniProtKB-KW"/>
</dbReference>
<accession>A0A078B4E5</accession>
<evidence type="ECO:0000313" key="9">
    <source>
        <dbReference type="Proteomes" id="UP000039865"/>
    </source>
</evidence>
<dbReference type="InterPro" id="IPR000719">
    <property type="entry name" value="Prot_kinase_dom"/>
</dbReference>
<dbReference type="PANTHER" id="PTHR24351">
    <property type="entry name" value="RIBOSOMAL PROTEIN S6 KINASE"/>
    <property type="match status" value="1"/>
</dbReference>
<dbReference type="PROSITE" id="PS50011">
    <property type="entry name" value="PROTEIN_KINASE_DOM"/>
    <property type="match status" value="1"/>
</dbReference>
<dbReference type="Pfam" id="PF00069">
    <property type="entry name" value="Pkinase"/>
    <property type="match status" value="1"/>
</dbReference>
<feature type="region of interest" description="Disordered" evidence="6">
    <location>
        <begin position="1219"/>
        <end position="1241"/>
    </location>
</feature>
<dbReference type="Proteomes" id="UP000039865">
    <property type="component" value="Unassembled WGS sequence"/>
</dbReference>
<evidence type="ECO:0000313" key="8">
    <source>
        <dbReference type="EMBL" id="CDW89354.1"/>
    </source>
</evidence>
<keyword evidence="3" id="KW-0547">Nucleotide-binding</keyword>
<dbReference type="FunFam" id="1.10.510.10:FF:000008">
    <property type="entry name" value="Non-specific serine/threonine protein kinase"/>
    <property type="match status" value="1"/>
</dbReference>
<keyword evidence="4 8" id="KW-0418">Kinase</keyword>
<dbReference type="SUPFAM" id="SSF56112">
    <property type="entry name" value="Protein kinase-like (PK-like)"/>
    <property type="match status" value="1"/>
</dbReference>